<dbReference type="AlphaFoldDB" id="A0A3M7T718"/>
<protein>
    <recommendedName>
        <fullName evidence="3">RNA-directed DNA polymerase from mobile element jockey-like</fullName>
    </recommendedName>
</protein>
<organism evidence="1 2">
    <name type="scientific">Brachionus plicatilis</name>
    <name type="common">Marine rotifer</name>
    <name type="synonym">Brachionus muelleri</name>
    <dbReference type="NCBI Taxonomy" id="10195"/>
    <lineage>
        <taxon>Eukaryota</taxon>
        <taxon>Metazoa</taxon>
        <taxon>Spiralia</taxon>
        <taxon>Gnathifera</taxon>
        <taxon>Rotifera</taxon>
        <taxon>Eurotatoria</taxon>
        <taxon>Monogononta</taxon>
        <taxon>Pseudotrocha</taxon>
        <taxon>Ploima</taxon>
        <taxon>Brachionidae</taxon>
        <taxon>Brachionus</taxon>
    </lineage>
</organism>
<evidence type="ECO:0008006" key="3">
    <source>
        <dbReference type="Google" id="ProtNLM"/>
    </source>
</evidence>
<comment type="caution">
    <text evidence="1">The sequence shown here is derived from an EMBL/GenBank/DDBJ whole genome shotgun (WGS) entry which is preliminary data.</text>
</comment>
<dbReference type="OrthoDB" id="276744at2759"/>
<proteinExistence type="predicted"/>
<reference evidence="1 2" key="1">
    <citation type="journal article" date="2018" name="Sci. Rep.">
        <title>Genomic signatures of local adaptation to the degree of environmental predictability in rotifers.</title>
        <authorList>
            <person name="Franch-Gras L."/>
            <person name="Hahn C."/>
            <person name="Garcia-Roger E.M."/>
            <person name="Carmona M.J."/>
            <person name="Serra M."/>
            <person name="Gomez A."/>
        </authorList>
    </citation>
    <scope>NUCLEOTIDE SEQUENCE [LARGE SCALE GENOMIC DNA]</scope>
    <source>
        <strain evidence="1">HYR1</strain>
    </source>
</reference>
<sequence>MIKHEKINEKVQRRATKLLSCLKNIPNESRLKILNLKTLENRRKTGDLIQMYKLVKGMENTDLINGINYAKTTTGLAGNLRRHDKKLVRELTKKGPHRFNFLTNRVMDIWNGLSIRALNAVSFKSFKTLIDREVFGMDKRKDC</sequence>
<dbReference type="STRING" id="10195.A0A3M7T718"/>
<gene>
    <name evidence="1" type="ORF">BpHYR1_045970</name>
</gene>
<dbReference type="EMBL" id="REGN01000185">
    <property type="protein sequence ID" value="RNA43707.1"/>
    <property type="molecule type" value="Genomic_DNA"/>
</dbReference>
<dbReference type="Proteomes" id="UP000276133">
    <property type="component" value="Unassembled WGS sequence"/>
</dbReference>
<accession>A0A3M7T718</accession>
<name>A0A3M7T718_BRAPC</name>
<keyword evidence="2" id="KW-1185">Reference proteome</keyword>
<evidence type="ECO:0000313" key="2">
    <source>
        <dbReference type="Proteomes" id="UP000276133"/>
    </source>
</evidence>
<evidence type="ECO:0000313" key="1">
    <source>
        <dbReference type="EMBL" id="RNA43707.1"/>
    </source>
</evidence>